<organism evidence="2 3">
    <name type="scientific">Brevundimonas vesicularis</name>
    <name type="common">Pseudomonas vesicularis</name>
    <dbReference type="NCBI Taxonomy" id="41276"/>
    <lineage>
        <taxon>Bacteria</taxon>
        <taxon>Pseudomonadati</taxon>
        <taxon>Pseudomonadota</taxon>
        <taxon>Alphaproteobacteria</taxon>
        <taxon>Caulobacterales</taxon>
        <taxon>Caulobacteraceae</taxon>
        <taxon>Brevundimonas</taxon>
    </lineage>
</organism>
<accession>A0A7W9FVY6</accession>
<dbReference type="InterPro" id="IPR014729">
    <property type="entry name" value="Rossmann-like_a/b/a_fold"/>
</dbReference>
<dbReference type="RefSeq" id="WP_184279844.1">
    <property type="nucleotide sequence ID" value="NZ_JACHLJ010000003.1"/>
</dbReference>
<keyword evidence="2" id="KW-0436">Ligase</keyword>
<dbReference type="EC" id="6.3.5.4" evidence="2"/>
<proteinExistence type="predicted"/>
<gene>
    <name evidence="2" type="ORF">HNP47_002549</name>
</gene>
<dbReference type="SUPFAM" id="SSF52402">
    <property type="entry name" value="Adenine nucleotide alpha hydrolases-like"/>
    <property type="match status" value="1"/>
</dbReference>
<comment type="caution">
    <text evidence="2">The sequence shown here is derived from an EMBL/GenBank/DDBJ whole genome shotgun (WGS) entry which is preliminary data.</text>
</comment>
<dbReference type="Gene3D" id="3.40.50.620">
    <property type="entry name" value="HUPs"/>
    <property type="match status" value="2"/>
</dbReference>
<dbReference type="AlphaFoldDB" id="A0A7W9FVY6"/>
<sequence length="430" mass="46557">MRDPMSSADWLLMDGPVTVAPGTVQPLPLSSSAATVWTPSDFARRSLSRRWTLDEAIETLTTAVDDAVAGLAGLDGSLAAEVSGGLDSSSVAASLVRRAEVPVALWLNAYGATQEADERVYVHALAQTLGISPTFAPHATGSLTEPLLEQISGDFRPGLNALDVHHDLEWARRVAEAGASALMTGKGGDSIFLQNASPDVFTDLWKARGWRALLSKDAARLAARNEVSVWTMIQRARRDTRQQGFSLLRDDTLLPSREEAPTLSHPWLAGSEAFGPAKIRQIAGVIDSVSRHGPSLLTETIDVRHPFCAQPVIEACLAIPTALLTIGGRDRGLVRRAFADRLPALIAERRSKGDMTRIYGRMVLSSLDVLRPWLLDGRLAASGLIDRARTEAALTEEALMWKGQFGAIIRAAAFEGWLRVWTRRFGASSR</sequence>
<reference evidence="2 3" key="1">
    <citation type="submission" date="2020-08" db="EMBL/GenBank/DDBJ databases">
        <title>Functional genomics of gut bacteria from endangered species of beetles.</title>
        <authorList>
            <person name="Carlos-Shanley C."/>
        </authorList>
    </citation>
    <scope>NUCLEOTIDE SEQUENCE [LARGE SCALE GENOMIC DNA]</scope>
    <source>
        <strain evidence="2 3">S00192</strain>
    </source>
</reference>
<dbReference type="Proteomes" id="UP000556201">
    <property type="component" value="Unassembled WGS sequence"/>
</dbReference>
<dbReference type="EMBL" id="JACHLJ010000003">
    <property type="protein sequence ID" value="MBB5772533.1"/>
    <property type="molecule type" value="Genomic_DNA"/>
</dbReference>
<feature type="domain" description="Asparagine synthetase" evidence="1">
    <location>
        <begin position="61"/>
        <end position="418"/>
    </location>
</feature>
<dbReference type="InterPro" id="IPR001962">
    <property type="entry name" value="Asn_synthase"/>
</dbReference>
<dbReference type="GO" id="GO:0004066">
    <property type="term" value="F:asparagine synthase (glutamine-hydrolyzing) activity"/>
    <property type="evidence" value="ECO:0007669"/>
    <property type="project" value="UniProtKB-EC"/>
</dbReference>
<evidence type="ECO:0000313" key="3">
    <source>
        <dbReference type="Proteomes" id="UP000556201"/>
    </source>
</evidence>
<dbReference type="Pfam" id="PF00733">
    <property type="entry name" value="Asn_synthase"/>
    <property type="match status" value="1"/>
</dbReference>
<evidence type="ECO:0000313" key="2">
    <source>
        <dbReference type="EMBL" id="MBB5772533.1"/>
    </source>
</evidence>
<evidence type="ECO:0000259" key="1">
    <source>
        <dbReference type="Pfam" id="PF00733"/>
    </source>
</evidence>
<name>A0A7W9FVY6_BREVE</name>
<dbReference type="GO" id="GO:0006529">
    <property type="term" value="P:asparagine biosynthetic process"/>
    <property type="evidence" value="ECO:0007669"/>
    <property type="project" value="InterPro"/>
</dbReference>
<protein>
    <submittedName>
        <fullName evidence="2">Asparagine synthase (Glutamine-hydrolyzing)</fullName>
        <ecNumber evidence="2">6.3.5.4</ecNumber>
    </submittedName>
</protein>